<dbReference type="Proteomes" id="UP000238479">
    <property type="component" value="Chromosome 5"/>
</dbReference>
<reference evidence="1 2" key="1">
    <citation type="journal article" date="2018" name="Nat. Genet.">
        <title>The Rosa genome provides new insights in the design of modern roses.</title>
        <authorList>
            <person name="Bendahmane M."/>
        </authorList>
    </citation>
    <scope>NUCLEOTIDE SEQUENCE [LARGE SCALE GENOMIC DNA]</scope>
    <source>
        <strain evidence="2">cv. Old Blush</strain>
    </source>
</reference>
<dbReference type="AlphaFoldDB" id="A0A2P6QF34"/>
<comment type="caution">
    <text evidence="1">The sequence shown here is derived from an EMBL/GenBank/DDBJ whole genome shotgun (WGS) entry which is preliminary data.</text>
</comment>
<sequence>MMIAFLQGLAPIWIDRGPRRVGDAGPSPAFWRRQPGDTGQVLIGVTAVEMGQARLAGGGPPSPQIVAWVWASLGPAWANYDIFLCQFISTCLLFIISHCHRLVGRDGLRAGLCTWCALSALGKRRVPCLVKWSLPPSGRVKLSVTGCIFQWQHGGKAVRMDIMLCYIRVADRVIFPLCHRWEANRTVWSAFFASWCVFEYNRLVDIHDIISGCTLGAYCNKGFRLNVPPLY</sequence>
<dbReference type="Gramene" id="PRQ32786">
    <property type="protein sequence ID" value="PRQ32786"/>
    <property type="gene ID" value="RchiOBHm_Chr5g0050261"/>
</dbReference>
<accession>A0A2P6QF34</accession>
<evidence type="ECO:0000313" key="1">
    <source>
        <dbReference type="EMBL" id="PRQ32786.1"/>
    </source>
</evidence>
<protein>
    <submittedName>
        <fullName evidence="1">Uncharacterized protein</fullName>
    </submittedName>
</protein>
<dbReference type="EMBL" id="PDCK01000043">
    <property type="protein sequence ID" value="PRQ32786.1"/>
    <property type="molecule type" value="Genomic_DNA"/>
</dbReference>
<name>A0A2P6QF34_ROSCH</name>
<organism evidence="1 2">
    <name type="scientific">Rosa chinensis</name>
    <name type="common">China rose</name>
    <dbReference type="NCBI Taxonomy" id="74649"/>
    <lineage>
        <taxon>Eukaryota</taxon>
        <taxon>Viridiplantae</taxon>
        <taxon>Streptophyta</taxon>
        <taxon>Embryophyta</taxon>
        <taxon>Tracheophyta</taxon>
        <taxon>Spermatophyta</taxon>
        <taxon>Magnoliopsida</taxon>
        <taxon>eudicotyledons</taxon>
        <taxon>Gunneridae</taxon>
        <taxon>Pentapetalae</taxon>
        <taxon>rosids</taxon>
        <taxon>fabids</taxon>
        <taxon>Rosales</taxon>
        <taxon>Rosaceae</taxon>
        <taxon>Rosoideae</taxon>
        <taxon>Rosoideae incertae sedis</taxon>
        <taxon>Rosa</taxon>
    </lineage>
</organism>
<proteinExistence type="predicted"/>
<keyword evidence="2" id="KW-1185">Reference proteome</keyword>
<gene>
    <name evidence="1" type="ORF">RchiOBHm_Chr5g0050261</name>
</gene>
<evidence type="ECO:0000313" key="2">
    <source>
        <dbReference type="Proteomes" id="UP000238479"/>
    </source>
</evidence>